<dbReference type="Pfam" id="PF18658">
    <property type="entry name" value="zf-C2H2_12"/>
    <property type="match status" value="1"/>
</dbReference>
<dbReference type="STRING" id="6211.A0A068Y0R7"/>
<name>A0A068Y0R7_ECHMU</name>
<dbReference type="eggNOG" id="ENOG502RW93">
    <property type="taxonomic scope" value="Eukaryota"/>
</dbReference>
<protein>
    <submittedName>
        <fullName evidence="3">Asparagine rich protein</fullName>
    </submittedName>
</protein>
<dbReference type="OrthoDB" id="6288525at2759"/>
<sequence>MTSQENDFSANQLFFPCLNPSQSSHESVDSGCCDAEGSLNTCSKVFNTFSLINTPSQQQQQAPFPSHSTPPKRPPLTKPRSSMKKDETTTPTAKAAETVQTGGGASYKYLTWREKDRRRRFREEWKHLWLVVPHGMYEVMCLVCHKIMTQRKLDTIKRHTIRRHAELLSMSETERQRLYHDLVTQYFRRGGDFCGESSPFCSTSVPRLRQTGTRGSRMEVAGIRRHSRLPDVPSPFRARMSAPRRSEIDTHPLASSPPSVQTVSQIKPAPTMQMNLKTIENILFNGPHSIFTKCLMGFNPTQFPLRGKFDSSVGSLWRRNPLPHTCGMSTPHAFQSFKKTPSLSSSTSPQKSVPDVYTDSISCRAPLDMSTSAVPSMQASPSDLSIRRCASTTTDAGTSLTERLMRLVNTWDTAAVCSKSMALLPPPPPPPPPLPPPLLPTQSDTAALLLNR</sequence>
<feature type="region of interest" description="Disordered" evidence="1">
    <location>
        <begin position="422"/>
        <end position="444"/>
    </location>
</feature>
<feature type="region of interest" description="Disordered" evidence="1">
    <location>
        <begin position="56"/>
        <end position="97"/>
    </location>
</feature>
<dbReference type="EMBL" id="LN902841">
    <property type="protein sequence ID" value="CDS38300.1"/>
    <property type="molecule type" value="Genomic_DNA"/>
</dbReference>
<keyword evidence="4" id="KW-1185">Reference proteome</keyword>
<dbReference type="AlphaFoldDB" id="A0A068Y0R7"/>
<feature type="region of interest" description="Disordered" evidence="1">
    <location>
        <begin position="242"/>
        <end position="262"/>
    </location>
</feature>
<organism evidence="3 4">
    <name type="scientific">Echinococcus multilocularis</name>
    <name type="common">Fox tapeworm</name>
    <dbReference type="NCBI Taxonomy" id="6211"/>
    <lineage>
        <taxon>Eukaryota</taxon>
        <taxon>Metazoa</taxon>
        <taxon>Spiralia</taxon>
        <taxon>Lophotrochozoa</taxon>
        <taxon>Platyhelminthes</taxon>
        <taxon>Cestoda</taxon>
        <taxon>Eucestoda</taxon>
        <taxon>Cyclophyllidea</taxon>
        <taxon>Taeniidae</taxon>
        <taxon>Echinococcus</taxon>
    </lineage>
</organism>
<feature type="compositionally biased region" description="Pro residues" evidence="1">
    <location>
        <begin position="424"/>
        <end position="439"/>
    </location>
</feature>
<dbReference type="OMA" id="HTCGMST"/>
<evidence type="ECO:0000313" key="4">
    <source>
        <dbReference type="Proteomes" id="UP000017246"/>
    </source>
</evidence>
<dbReference type="Proteomes" id="UP000017246">
    <property type="component" value="Unassembled WGS sequence"/>
</dbReference>
<evidence type="ECO:0000259" key="2">
    <source>
        <dbReference type="Pfam" id="PF18658"/>
    </source>
</evidence>
<feature type="domain" description="SPIN-DOC-like zinc-finger" evidence="2">
    <location>
        <begin position="123"/>
        <end position="178"/>
    </location>
</feature>
<evidence type="ECO:0000256" key="1">
    <source>
        <dbReference type="SAM" id="MobiDB-lite"/>
    </source>
</evidence>
<dbReference type="InterPro" id="IPR040647">
    <property type="entry name" value="SPIN-DOC_Znf-C2H2"/>
</dbReference>
<reference evidence="3" key="1">
    <citation type="journal article" date="2013" name="Nature">
        <title>The genomes of four tapeworm species reveal adaptations to parasitism.</title>
        <authorList>
            <person name="Tsai I.J."/>
            <person name="Zarowiecki M."/>
            <person name="Holroyd N."/>
            <person name="Garciarrubio A."/>
            <person name="Sanchez-Flores A."/>
            <person name="Brooks K.L."/>
            <person name="Tracey A."/>
            <person name="Bobes R.J."/>
            <person name="Fragoso G."/>
            <person name="Sciutto E."/>
            <person name="Aslett M."/>
            <person name="Beasley H."/>
            <person name="Bennett H.M."/>
            <person name="Cai J."/>
            <person name="Camicia F."/>
            <person name="Clark R."/>
            <person name="Cucher M."/>
            <person name="De Silva N."/>
            <person name="Day T.A."/>
            <person name="Deplazes P."/>
            <person name="Estrada K."/>
            <person name="Fernandez C."/>
            <person name="Holland P.W."/>
            <person name="Hou J."/>
            <person name="Hu S."/>
            <person name="Huckvale T."/>
            <person name="Hung S.S."/>
            <person name="Kamenetzky L."/>
            <person name="Keane J.A."/>
            <person name="Kiss F."/>
            <person name="Koziol U."/>
            <person name="Lambert O."/>
            <person name="Liu K."/>
            <person name="Luo X."/>
            <person name="Luo Y."/>
            <person name="Macchiaroli N."/>
            <person name="Nichol S."/>
            <person name="Paps J."/>
            <person name="Parkinson J."/>
            <person name="Pouchkina-Stantcheva N."/>
            <person name="Riddiford N."/>
            <person name="Rosenzvit M."/>
            <person name="Salinas G."/>
            <person name="Wasmuth J.D."/>
            <person name="Zamanian M."/>
            <person name="Zheng Y."/>
            <person name="Cai X."/>
            <person name="Soberon X."/>
            <person name="Olson P.D."/>
            <person name="Laclette J.P."/>
            <person name="Brehm K."/>
            <person name="Berriman M."/>
            <person name="Garciarrubio A."/>
            <person name="Bobes R.J."/>
            <person name="Fragoso G."/>
            <person name="Sanchez-Flores A."/>
            <person name="Estrada K."/>
            <person name="Cevallos M.A."/>
            <person name="Morett E."/>
            <person name="Gonzalez V."/>
            <person name="Portillo T."/>
            <person name="Ochoa-Leyva A."/>
            <person name="Jose M.V."/>
            <person name="Sciutto E."/>
            <person name="Landa A."/>
            <person name="Jimenez L."/>
            <person name="Valdes V."/>
            <person name="Carrero J.C."/>
            <person name="Larralde C."/>
            <person name="Morales-Montor J."/>
            <person name="Limon-Lason J."/>
            <person name="Soberon X."/>
            <person name="Laclette J.P."/>
        </authorList>
    </citation>
    <scope>NUCLEOTIDE SEQUENCE [LARGE SCALE GENOMIC DNA]</scope>
</reference>
<accession>A0A068Y0R7</accession>
<evidence type="ECO:0000313" key="3">
    <source>
        <dbReference type="EMBL" id="CDS38300.1"/>
    </source>
</evidence>
<proteinExistence type="predicted"/>
<feature type="compositionally biased region" description="Polar residues" evidence="1">
    <location>
        <begin position="56"/>
        <end position="67"/>
    </location>
</feature>
<reference evidence="3" key="2">
    <citation type="submission" date="2015-11" db="EMBL/GenBank/DDBJ databases">
        <authorList>
            <person name="Zhang Y."/>
            <person name="Guo Z."/>
        </authorList>
    </citation>
    <scope>NUCLEOTIDE SEQUENCE</scope>
</reference>
<gene>
    <name evidence="3" type="ORF">EmuJ_000568800</name>
</gene>